<name>A0A4D4JD57_9PSEU</name>
<feature type="binding site" evidence="3">
    <location>
        <position position="14"/>
    </location>
    <ligand>
        <name>a divalent metal cation</name>
        <dbReference type="ChEBI" id="CHEBI:60240"/>
    </ligand>
</feature>
<dbReference type="GO" id="GO:0019853">
    <property type="term" value="P:L-ascorbic acid biosynthetic process"/>
    <property type="evidence" value="ECO:0007669"/>
    <property type="project" value="TreeGrafter"/>
</dbReference>
<comment type="similarity">
    <text evidence="1">Belongs to the SMP-30/CGR1 family.</text>
</comment>
<evidence type="ECO:0000256" key="1">
    <source>
        <dbReference type="ARBA" id="ARBA00008853"/>
    </source>
</evidence>
<feature type="domain" description="SMP-30/Gluconolactonase/LRE-like region" evidence="4">
    <location>
        <begin position="12"/>
        <end position="251"/>
    </location>
</feature>
<feature type="binding site" evidence="3">
    <location>
        <position position="97"/>
    </location>
    <ligand>
        <name>substrate</name>
    </ligand>
</feature>
<dbReference type="Gene3D" id="2.120.10.30">
    <property type="entry name" value="TolB, C-terminal domain"/>
    <property type="match status" value="1"/>
</dbReference>
<feature type="active site" description="Proton donor/acceptor" evidence="2">
    <location>
        <position position="193"/>
    </location>
</feature>
<evidence type="ECO:0000256" key="2">
    <source>
        <dbReference type="PIRSR" id="PIRSR605511-1"/>
    </source>
</evidence>
<organism evidence="5 6">
    <name type="scientific">Gandjariella thermophila</name>
    <dbReference type="NCBI Taxonomy" id="1931992"/>
    <lineage>
        <taxon>Bacteria</taxon>
        <taxon>Bacillati</taxon>
        <taxon>Actinomycetota</taxon>
        <taxon>Actinomycetes</taxon>
        <taxon>Pseudonocardiales</taxon>
        <taxon>Pseudonocardiaceae</taxon>
        <taxon>Gandjariella</taxon>
    </lineage>
</organism>
<keyword evidence="6" id="KW-1185">Reference proteome</keyword>
<proteinExistence type="inferred from homology"/>
<dbReference type="InterPro" id="IPR011042">
    <property type="entry name" value="6-blade_b-propeller_TolB-like"/>
</dbReference>
<dbReference type="GO" id="GO:0004341">
    <property type="term" value="F:gluconolactonase activity"/>
    <property type="evidence" value="ECO:0007669"/>
    <property type="project" value="TreeGrafter"/>
</dbReference>
<comment type="caution">
    <text evidence="5">The sequence shown here is derived from an EMBL/GenBank/DDBJ whole genome shotgun (WGS) entry which is preliminary data.</text>
</comment>
<accession>A0A4D4JD57</accession>
<dbReference type="SUPFAM" id="SSF63829">
    <property type="entry name" value="Calcium-dependent phosphotriesterase"/>
    <property type="match status" value="1"/>
</dbReference>
<dbReference type="InterPro" id="IPR005511">
    <property type="entry name" value="SMP-30"/>
</dbReference>
<feature type="binding site" evidence="3">
    <location>
        <position position="95"/>
    </location>
    <ligand>
        <name>substrate</name>
    </ligand>
</feature>
<sequence>MIEVALRAHAELGEAPTWDVRTRTLLWVDILGSTVHRFDPARGADAVIELPQHVGAAKPRAEADGLVLNLRDGVALLDADGTRRWLAYWAREGVRGNDAAVDPAGRLWAGTMRDDKATGGGWLVRVAPDGQATVVLNDVTISNGIGWSPKAAVMYYVDSPTRRVDAFDYDLDSGEVHGRRPLCAVEDTEGVPDGLCVDADGGVWVAVNGGGAVRRYTPTGQLDREVTLPVSQPSACCFGGPDLTDLYVTTTREGMTEPQLAAEPLAGSLLVLPDAGVGLPTTSFAG</sequence>
<comment type="cofactor">
    <cofactor evidence="3">
        <name>Zn(2+)</name>
        <dbReference type="ChEBI" id="CHEBI:29105"/>
    </cofactor>
    <text evidence="3">Binds 1 divalent metal cation per subunit.</text>
</comment>
<keyword evidence="3" id="KW-0862">Zinc</keyword>
<evidence type="ECO:0000313" key="5">
    <source>
        <dbReference type="EMBL" id="GDY33332.1"/>
    </source>
</evidence>
<dbReference type="AlphaFoldDB" id="A0A4D4JD57"/>
<feature type="binding site" evidence="3">
    <location>
        <position position="143"/>
    </location>
    <ligand>
        <name>a divalent metal cation</name>
        <dbReference type="ChEBI" id="CHEBI:60240"/>
    </ligand>
</feature>
<feature type="binding site" evidence="3">
    <location>
        <position position="193"/>
    </location>
    <ligand>
        <name>a divalent metal cation</name>
        <dbReference type="ChEBI" id="CHEBI:60240"/>
    </ligand>
</feature>
<dbReference type="PRINTS" id="PR01790">
    <property type="entry name" value="SMP30FAMILY"/>
</dbReference>
<protein>
    <submittedName>
        <fullName evidence="5">Calcium-binding protein</fullName>
    </submittedName>
</protein>
<dbReference type="PANTHER" id="PTHR10907">
    <property type="entry name" value="REGUCALCIN"/>
    <property type="match status" value="1"/>
</dbReference>
<gene>
    <name evidence="5" type="ORF">GTS_49650</name>
</gene>
<evidence type="ECO:0000259" key="4">
    <source>
        <dbReference type="Pfam" id="PF08450"/>
    </source>
</evidence>
<evidence type="ECO:0000256" key="3">
    <source>
        <dbReference type="PIRSR" id="PIRSR605511-2"/>
    </source>
</evidence>
<dbReference type="EMBL" id="BJFL01000039">
    <property type="protein sequence ID" value="GDY33332.1"/>
    <property type="molecule type" value="Genomic_DNA"/>
</dbReference>
<dbReference type="InterPro" id="IPR013658">
    <property type="entry name" value="SGL"/>
</dbReference>
<dbReference type="PANTHER" id="PTHR10907:SF47">
    <property type="entry name" value="REGUCALCIN"/>
    <property type="match status" value="1"/>
</dbReference>
<dbReference type="GO" id="GO:0005509">
    <property type="term" value="F:calcium ion binding"/>
    <property type="evidence" value="ECO:0007669"/>
    <property type="project" value="TreeGrafter"/>
</dbReference>
<reference evidence="6" key="1">
    <citation type="submission" date="2019-04" db="EMBL/GenBank/DDBJ databases">
        <title>Draft genome sequence of Pseudonocardiaceae bacterium SL3-2-4.</title>
        <authorList>
            <person name="Ningsih F."/>
            <person name="Yokota A."/>
            <person name="Sakai Y."/>
            <person name="Nanatani K."/>
            <person name="Yabe S."/>
            <person name="Oetari A."/>
            <person name="Sjamsuridzal W."/>
        </authorList>
    </citation>
    <scope>NUCLEOTIDE SEQUENCE [LARGE SCALE GENOMIC DNA]</scope>
    <source>
        <strain evidence="6">SL3-2-4</strain>
    </source>
</reference>
<keyword evidence="3" id="KW-0479">Metal-binding</keyword>
<dbReference type="Proteomes" id="UP000298860">
    <property type="component" value="Unassembled WGS sequence"/>
</dbReference>
<dbReference type="Pfam" id="PF08450">
    <property type="entry name" value="SGL"/>
    <property type="match status" value="1"/>
</dbReference>
<evidence type="ECO:0000313" key="6">
    <source>
        <dbReference type="Proteomes" id="UP000298860"/>
    </source>
</evidence>
<dbReference type="RefSeq" id="WP_225978716.1">
    <property type="nucleotide sequence ID" value="NZ_BJFL01000039.1"/>
</dbReference>
<feature type="binding site" evidence="3">
    <location>
        <position position="115"/>
    </location>
    <ligand>
        <name>substrate</name>
    </ligand>
</feature>